<feature type="region of interest" description="Disordered" evidence="2">
    <location>
        <begin position="227"/>
        <end position="330"/>
    </location>
</feature>
<feature type="compositionally biased region" description="Polar residues" evidence="2">
    <location>
        <begin position="379"/>
        <end position="390"/>
    </location>
</feature>
<evidence type="ECO:0000313" key="3">
    <source>
        <dbReference type="EMBL" id="CDS12722.1"/>
    </source>
</evidence>
<accession>A0A077X0Z7</accession>
<feature type="compositionally biased region" description="Low complexity" evidence="2">
    <location>
        <begin position="191"/>
        <end position="208"/>
    </location>
</feature>
<keyword evidence="1" id="KW-0175">Coiled coil</keyword>
<feature type="region of interest" description="Disordered" evidence="2">
    <location>
        <begin position="372"/>
        <end position="443"/>
    </location>
</feature>
<dbReference type="EMBL" id="LK023368">
    <property type="protein sequence ID" value="CDS12722.1"/>
    <property type="molecule type" value="Genomic_DNA"/>
</dbReference>
<protein>
    <submittedName>
        <fullName evidence="3">Uncharacterized protein</fullName>
    </submittedName>
</protein>
<dbReference type="OrthoDB" id="2238957at2759"/>
<proteinExistence type="predicted"/>
<evidence type="ECO:0000256" key="2">
    <source>
        <dbReference type="SAM" id="MobiDB-lite"/>
    </source>
</evidence>
<organism evidence="3">
    <name type="scientific">Lichtheimia ramosa</name>
    <dbReference type="NCBI Taxonomy" id="688394"/>
    <lineage>
        <taxon>Eukaryota</taxon>
        <taxon>Fungi</taxon>
        <taxon>Fungi incertae sedis</taxon>
        <taxon>Mucoromycota</taxon>
        <taxon>Mucoromycotina</taxon>
        <taxon>Mucoromycetes</taxon>
        <taxon>Mucorales</taxon>
        <taxon>Lichtheimiaceae</taxon>
        <taxon>Lichtheimia</taxon>
    </lineage>
</organism>
<reference evidence="3" key="1">
    <citation type="journal article" date="2014" name="Genome Announc.">
        <title>De novo whole-genome sequence and genome annotation of Lichtheimia ramosa.</title>
        <authorList>
            <person name="Linde J."/>
            <person name="Schwartze V."/>
            <person name="Binder U."/>
            <person name="Lass-Florl C."/>
            <person name="Voigt K."/>
            <person name="Horn F."/>
        </authorList>
    </citation>
    <scope>NUCLEOTIDE SEQUENCE</scope>
    <source>
        <strain evidence="3">JMRC FSU:6197</strain>
    </source>
</reference>
<feature type="region of interest" description="Disordered" evidence="2">
    <location>
        <begin position="187"/>
        <end position="212"/>
    </location>
</feature>
<dbReference type="AlphaFoldDB" id="A0A077X0Z7"/>
<evidence type="ECO:0000256" key="1">
    <source>
        <dbReference type="SAM" id="Coils"/>
    </source>
</evidence>
<gene>
    <name evidence="3" type="ORF">LRAMOSA04907</name>
</gene>
<name>A0A077X0Z7_9FUNG</name>
<feature type="compositionally biased region" description="Low complexity" evidence="2">
    <location>
        <begin position="417"/>
        <end position="443"/>
    </location>
</feature>
<feature type="compositionally biased region" description="Polar residues" evidence="2">
    <location>
        <begin position="303"/>
        <end position="325"/>
    </location>
</feature>
<sequence>MSSSTDSNATQGQQDPGLSLTSLMSAMNSGSSTAKLKARIITTDKLMQLLNKKVKECEALQQQVNTLKDDLEREKKLREEKEEKFNEERLEMQIDNDMLKADLEEKDEEIAQLRARVATAAAAAVTAPPSPTPPSPIPAVPSQSAPVIQDNSQVLQEIEKLKKGMIALQTQFAQHIKECSHQPVTQFNQQSISHSIPSTIPPSSTTTTKQPDMMTIDTVNKSQDTLAATSKSGKQASGLKPSSLRRPTSASSSTTTTKRKDIPPVSQQQQQQHDSNQSPVTSPRKDTNEADQQVSVLKPSSLRARSSVTPVTSASPQQHDSSPSPVMTKETNDAGEQLLNGLIVPKPNMNRPTNVREHVVYERDIRKGAKVLSKKGIPSASTKKNVQLASASKRKAPESERDPDPVRRPLRVIGPEQSHSSQQSKPTTTSPSSATTKLSTSPPKIIEKSDIIDKIVTEEPDWVMSQLEDIQKNHYPVHTKAGMKRFFVQMESFYEKLQSFSALNLKNAKVIPYGPSGGVTLTCPTVIHHKEQKMAWFIYVLGKKNASIHFIPKCIKWASNLAAQAVKAKKLSQACRYARLITLLCKNTNRMEPVQVFCYDLLRSIPWHETTTQCYPWIILNVAVIWKEALEFSASQSQGGADLIMRSIQTATMELCKRNPKWLIEVYNPLVNVCDWPFPADSLSGVGRLNELVALISQPEIRQLATVNQRMHDTLLFNVQKAFELSMCSQHFKIQRQFVQDVLWPKVIQEDVVGSVIDLIASTAAFEIEEKPTKGRGRASNTSEVQEMIKMREETITRFRTFLTAKSFTDYDIKLQTAAAKGLLRLSSNDKGDRARVIDWSNNVKSHFLNLQS</sequence>
<feature type="coiled-coil region" evidence="1">
    <location>
        <begin position="43"/>
        <end position="123"/>
    </location>
</feature>
<feature type="compositionally biased region" description="Basic and acidic residues" evidence="2">
    <location>
        <begin position="395"/>
        <end position="407"/>
    </location>
</feature>
<feature type="region of interest" description="Disordered" evidence="2">
    <location>
        <begin position="1"/>
        <end position="34"/>
    </location>
</feature>
<feature type="compositionally biased region" description="Low complexity" evidence="2">
    <location>
        <begin position="241"/>
        <end position="256"/>
    </location>
</feature>